<gene>
    <name evidence="1" type="ORF">FE810_06695</name>
</gene>
<dbReference type="AlphaFoldDB" id="A0A5R9IPG7"/>
<dbReference type="RefSeq" id="WP_138319248.1">
    <property type="nucleotide sequence ID" value="NZ_VCBC01000005.1"/>
</dbReference>
<protein>
    <submittedName>
        <fullName evidence="1">Uncharacterized protein</fullName>
    </submittedName>
</protein>
<reference evidence="1 2" key="1">
    <citation type="submission" date="2019-05" db="EMBL/GenBank/DDBJ databases">
        <title>Genome sequences of Thalassotalea litorea 1K03283.</title>
        <authorList>
            <person name="Zhang D."/>
        </authorList>
    </citation>
    <scope>NUCLEOTIDE SEQUENCE [LARGE SCALE GENOMIC DNA]</scope>
    <source>
        <strain evidence="1 2">MCCC 1K03283</strain>
    </source>
</reference>
<accession>A0A5R9IPG7</accession>
<name>A0A5R9IPG7_9GAMM</name>
<evidence type="ECO:0000313" key="1">
    <source>
        <dbReference type="EMBL" id="TLU66373.1"/>
    </source>
</evidence>
<keyword evidence="2" id="KW-1185">Reference proteome</keyword>
<evidence type="ECO:0000313" key="2">
    <source>
        <dbReference type="Proteomes" id="UP000307790"/>
    </source>
</evidence>
<dbReference type="EMBL" id="VCBC01000005">
    <property type="protein sequence ID" value="TLU66373.1"/>
    <property type="molecule type" value="Genomic_DNA"/>
</dbReference>
<organism evidence="1 2">
    <name type="scientific">Thalassotalea litorea</name>
    <dbReference type="NCBI Taxonomy" id="2020715"/>
    <lineage>
        <taxon>Bacteria</taxon>
        <taxon>Pseudomonadati</taxon>
        <taxon>Pseudomonadota</taxon>
        <taxon>Gammaproteobacteria</taxon>
        <taxon>Alteromonadales</taxon>
        <taxon>Colwelliaceae</taxon>
        <taxon>Thalassotalea</taxon>
    </lineage>
</organism>
<comment type="caution">
    <text evidence="1">The sequence shown here is derived from an EMBL/GenBank/DDBJ whole genome shotgun (WGS) entry which is preliminary data.</text>
</comment>
<sequence>MRELRITQLPMRSQTISFMYRPANQQDKRYFQAITAALMGIPAPKNEYARIQTVFIEQHLLKQLPQTLLIA</sequence>
<dbReference type="Proteomes" id="UP000307790">
    <property type="component" value="Unassembled WGS sequence"/>
</dbReference>
<proteinExistence type="predicted"/>